<dbReference type="InterPro" id="IPR004027">
    <property type="entry name" value="SEC_C_motif"/>
</dbReference>
<dbReference type="Pfam" id="PF02810">
    <property type="entry name" value="SEC-C"/>
    <property type="match status" value="1"/>
</dbReference>
<dbReference type="Gene3D" id="3.10.450.50">
    <property type="match status" value="1"/>
</dbReference>
<proteinExistence type="predicted"/>
<gene>
    <name evidence="2" type="ORF">PVT68_15660</name>
</gene>
<name>A0ABY8NB84_9GAMM</name>
<evidence type="ECO:0000313" key="3">
    <source>
        <dbReference type="Proteomes" id="UP001236500"/>
    </source>
</evidence>
<organism evidence="2 3">
    <name type="scientific">Microbulbifer bruguierae</name>
    <dbReference type="NCBI Taxonomy" id="3029061"/>
    <lineage>
        <taxon>Bacteria</taxon>
        <taxon>Pseudomonadati</taxon>
        <taxon>Pseudomonadota</taxon>
        <taxon>Gammaproteobacteria</taxon>
        <taxon>Cellvibrionales</taxon>
        <taxon>Microbulbiferaceae</taxon>
        <taxon>Microbulbifer</taxon>
    </lineage>
</organism>
<feature type="region of interest" description="Disordered" evidence="1">
    <location>
        <begin position="742"/>
        <end position="781"/>
    </location>
</feature>
<dbReference type="RefSeq" id="WP_280319617.1">
    <property type="nucleotide sequence ID" value="NZ_CP118605.1"/>
</dbReference>
<keyword evidence="3" id="KW-1185">Reference proteome</keyword>
<evidence type="ECO:0000256" key="1">
    <source>
        <dbReference type="SAM" id="MobiDB-lite"/>
    </source>
</evidence>
<evidence type="ECO:0000313" key="2">
    <source>
        <dbReference type="EMBL" id="WGL16196.1"/>
    </source>
</evidence>
<dbReference type="SUPFAM" id="SSF103642">
    <property type="entry name" value="Sec-C motif"/>
    <property type="match status" value="1"/>
</dbReference>
<dbReference type="Proteomes" id="UP001236500">
    <property type="component" value="Chromosome"/>
</dbReference>
<reference evidence="2 3" key="1">
    <citation type="submission" date="2023-02" db="EMBL/GenBank/DDBJ databases">
        <title>Description and genomic characterization of Microbulbifer bruguierae sp. nov., isolated from the sediment of mangrove plant Bruguiera sexangula.</title>
        <authorList>
            <person name="Long M."/>
        </authorList>
    </citation>
    <scope>NUCLEOTIDE SEQUENCE [LARGE SCALE GENOMIC DNA]</scope>
    <source>
        <strain evidence="2 3">H12</strain>
    </source>
</reference>
<sequence length="781" mass="88106">MTLLTNEQERKELVSALIREMEATALDMRALILAMPPEDLLGYIYAQRLMKMKDGTGNHPEQHDVKKPDDTINDSQFLLEYVHAVLASDSAAEEIEFDETKCTELFALSSKLKEQAMSFAMVSSAETGNQDFGPKTADIEFHMKSTWVLLRGNRYQVLEGEFYSYVLAPHDDVLREVYGVGATEIADGFQDMANATRAGHVNAMEEMMRQFESAHNFAKERNKPLEEVMEAWVSENEDQSKVAGRAIDDMFRGGVANVSRHTKLPPELLADLAYQRGEETEFFAKGDFSGTPYRTLPVRKKPLIQLESDYYAVDPCFTRDAGYRALLFNLLQKKPDYKHSFKDRQKTMSEGAFPDILADQLPGATIYQEVYYKDPMTKQWTENDTLVLVDDVLYLVEAKAGAAATIASPEIDFKRHAQSVQDLVLKAYSQCERFFNYLDSADEVPLYTRTGGKYEECGRIRQSDYRLMLPIGLTVESFSPFSSFCKDLPQIEPLLGKHAFISMSIDDLFVLKRVLPTPGIFSHYMEVRQAVAGMRGSHLFDEFDHLGAYITKNRFDEDIADQMRDGGASFVVWNDMSKIIDRAFEGESWEDNPIPMQDFPKELIRLLGALNTTRSKGWLGAESLIRNYGEQERNDLAKLLSDIGKTVGQHPERYFAFSGNDQPLFVWMQSSEHPVEWQKINDKASAVALSTKAKEAVGVFIEIGNGDAYTKAECFKANAPSVQSEKNAHIFEDAKRISERISNVSSPQAVASSKPIRSRKVGRNEPCPCGSGAKYKKCHGR</sequence>
<protein>
    <submittedName>
        <fullName evidence="2">SEC-C metal-binding domain-containing protein</fullName>
    </submittedName>
</protein>
<dbReference type="PANTHER" id="PTHR33747">
    <property type="entry name" value="UPF0225 PROTEIN SCO1677"/>
    <property type="match status" value="1"/>
</dbReference>
<feature type="compositionally biased region" description="Polar residues" evidence="1">
    <location>
        <begin position="742"/>
        <end position="751"/>
    </location>
</feature>
<dbReference type="EMBL" id="CP118605">
    <property type="protein sequence ID" value="WGL16196.1"/>
    <property type="molecule type" value="Genomic_DNA"/>
</dbReference>
<dbReference type="PANTHER" id="PTHR33747:SF1">
    <property type="entry name" value="ADENYLATE CYCLASE-ASSOCIATED CAP C-TERMINAL DOMAIN-CONTAINING PROTEIN"/>
    <property type="match status" value="1"/>
</dbReference>
<accession>A0ABY8NB84</accession>